<dbReference type="Proteomes" id="UP000289703">
    <property type="component" value="Unassembled WGS sequence"/>
</dbReference>
<protein>
    <submittedName>
        <fullName evidence="3">Outer membrane lipoprotein carrier protein LolA</fullName>
    </submittedName>
</protein>
<dbReference type="InterPro" id="IPR004564">
    <property type="entry name" value="OM_lipoprot_carrier_LolA-like"/>
</dbReference>
<comment type="caution">
    <text evidence="3">The sequence shown here is derived from an EMBL/GenBank/DDBJ whole genome shotgun (WGS) entry which is preliminary data.</text>
</comment>
<evidence type="ECO:0000256" key="1">
    <source>
        <dbReference type="ARBA" id="ARBA00022729"/>
    </source>
</evidence>
<keyword evidence="1 2" id="KW-0732">Signal</keyword>
<dbReference type="AlphaFoldDB" id="A0A4V1N038"/>
<keyword evidence="4" id="KW-1185">Reference proteome</keyword>
<evidence type="ECO:0000313" key="3">
    <source>
        <dbReference type="EMBL" id="RXQ94431.1"/>
    </source>
</evidence>
<organism evidence="3 4">
    <name type="scientific">Ancylomarina salipaludis</name>
    <dbReference type="NCBI Taxonomy" id="2501299"/>
    <lineage>
        <taxon>Bacteria</taxon>
        <taxon>Pseudomonadati</taxon>
        <taxon>Bacteroidota</taxon>
        <taxon>Bacteroidia</taxon>
        <taxon>Marinilabiliales</taxon>
        <taxon>Marinifilaceae</taxon>
        <taxon>Ancylomarina</taxon>
    </lineage>
</organism>
<dbReference type="OrthoDB" id="9810685at2"/>
<dbReference type="CDD" id="cd16325">
    <property type="entry name" value="LolA"/>
    <property type="match status" value="1"/>
</dbReference>
<gene>
    <name evidence="3" type="ORF">EO244_09105</name>
</gene>
<accession>A0A4V1N038</accession>
<name>A0A4V1N038_9BACT</name>
<dbReference type="Pfam" id="PF16584">
    <property type="entry name" value="LolA_2"/>
    <property type="match status" value="1"/>
</dbReference>
<proteinExistence type="predicted"/>
<reference evidence="3 4" key="1">
    <citation type="submission" date="2019-01" db="EMBL/GenBank/DDBJ databases">
        <title>Ancylomarina salipaludis sp. nov., isolated from a salt marsh.</title>
        <authorList>
            <person name="Yoon J.-H."/>
        </authorList>
    </citation>
    <scope>NUCLEOTIDE SEQUENCE [LARGE SCALE GENOMIC DNA]</scope>
    <source>
        <strain evidence="3 4">SHSM-M15</strain>
    </source>
</reference>
<feature type="signal peptide" evidence="2">
    <location>
        <begin position="1"/>
        <end position="19"/>
    </location>
</feature>
<dbReference type="PANTHER" id="PTHR35869:SF1">
    <property type="entry name" value="OUTER-MEMBRANE LIPOPROTEIN CARRIER PROTEIN"/>
    <property type="match status" value="1"/>
</dbReference>
<dbReference type="PANTHER" id="PTHR35869">
    <property type="entry name" value="OUTER-MEMBRANE LIPOPROTEIN CARRIER PROTEIN"/>
    <property type="match status" value="1"/>
</dbReference>
<dbReference type="RefSeq" id="WP_129254359.1">
    <property type="nucleotide sequence ID" value="NZ_SAXA01000007.1"/>
</dbReference>
<sequence length="214" mass="24655">MTKYFSLLIITLLSLNLSAQENKAKTILDQVSEINKKYSSIKAEFSFKMDNAEEDVHENSEGSIILKGNKYRLYLMDVYTYFDGKTIYQHLVDAEEVNIKEASEEDEEKGLNPTKIFTLYETGFKFSYVEEQTTPAGVFHVIDLFPLDKTRPFSRIRLHIDTKSLEIKSLVSIGKDGNNITIKIKKFEPNLDFKDSDFVFDQAAHPDVEVVDMR</sequence>
<evidence type="ECO:0000313" key="4">
    <source>
        <dbReference type="Proteomes" id="UP000289703"/>
    </source>
</evidence>
<dbReference type="EMBL" id="SAXA01000007">
    <property type="protein sequence ID" value="RXQ94431.1"/>
    <property type="molecule type" value="Genomic_DNA"/>
</dbReference>
<keyword evidence="3" id="KW-0449">Lipoprotein</keyword>
<dbReference type="Gene3D" id="2.50.20.10">
    <property type="entry name" value="Lipoprotein localisation LolA/LolB/LppX"/>
    <property type="match status" value="1"/>
</dbReference>
<dbReference type="SUPFAM" id="SSF89392">
    <property type="entry name" value="Prokaryotic lipoproteins and lipoprotein localization factors"/>
    <property type="match status" value="1"/>
</dbReference>
<evidence type="ECO:0000256" key="2">
    <source>
        <dbReference type="SAM" id="SignalP"/>
    </source>
</evidence>
<feature type="chain" id="PRO_5020897570" evidence="2">
    <location>
        <begin position="20"/>
        <end position="214"/>
    </location>
</feature>
<dbReference type="InterPro" id="IPR029046">
    <property type="entry name" value="LolA/LolB/LppX"/>
</dbReference>